<dbReference type="PANTHER" id="PTHR47505">
    <property type="entry name" value="DNA UTILIZATION PROTEIN YHGH"/>
    <property type="match status" value="1"/>
</dbReference>
<dbReference type="SUPFAM" id="SSF53271">
    <property type="entry name" value="PRTase-like"/>
    <property type="match status" value="1"/>
</dbReference>
<evidence type="ECO:0000313" key="3">
    <source>
        <dbReference type="Proteomes" id="UP000245590"/>
    </source>
</evidence>
<comment type="caution">
    <text evidence="2">The sequence shown here is derived from an EMBL/GenBank/DDBJ whole genome shotgun (WGS) entry which is preliminary data.</text>
</comment>
<organism evidence="2 3">
    <name type="scientific">Brachybacterium endophyticum</name>
    <dbReference type="NCBI Taxonomy" id="2182385"/>
    <lineage>
        <taxon>Bacteria</taxon>
        <taxon>Bacillati</taxon>
        <taxon>Actinomycetota</taxon>
        <taxon>Actinomycetes</taxon>
        <taxon>Micrococcales</taxon>
        <taxon>Dermabacteraceae</taxon>
        <taxon>Brachybacterium</taxon>
    </lineage>
</organism>
<dbReference type="Gene3D" id="3.40.50.2020">
    <property type="match status" value="1"/>
</dbReference>
<gene>
    <name evidence="2" type="ORF">DEO23_13840</name>
</gene>
<dbReference type="OrthoDB" id="5242900at2"/>
<dbReference type="CDD" id="cd06223">
    <property type="entry name" value="PRTases_typeI"/>
    <property type="match status" value="1"/>
</dbReference>
<keyword evidence="2" id="KW-0328">Glycosyltransferase</keyword>
<evidence type="ECO:0000313" key="2">
    <source>
        <dbReference type="EMBL" id="PWH05160.1"/>
    </source>
</evidence>
<dbReference type="InterPro" id="IPR029057">
    <property type="entry name" value="PRTase-like"/>
</dbReference>
<reference evidence="2 3" key="1">
    <citation type="submission" date="2018-05" db="EMBL/GenBank/DDBJ databases">
        <title>Brachybacterium sp. M1HQ-2T, whole genome shotgun sequence.</title>
        <authorList>
            <person name="Tuo L."/>
        </authorList>
    </citation>
    <scope>NUCLEOTIDE SEQUENCE [LARGE SCALE GENOMIC DNA]</scope>
    <source>
        <strain evidence="2 3">M1HQ-2</strain>
    </source>
</reference>
<dbReference type="InterPro" id="IPR051910">
    <property type="entry name" value="ComF/GntX_DNA_util-trans"/>
</dbReference>
<evidence type="ECO:0000256" key="1">
    <source>
        <dbReference type="ARBA" id="ARBA00008007"/>
    </source>
</evidence>
<name>A0A2U2RH31_9MICO</name>
<dbReference type="InterPro" id="IPR000836">
    <property type="entry name" value="PRTase_dom"/>
</dbReference>
<dbReference type="EMBL" id="QFKX01000006">
    <property type="protein sequence ID" value="PWH05160.1"/>
    <property type="molecule type" value="Genomic_DNA"/>
</dbReference>
<keyword evidence="2" id="KW-0808">Transferase</keyword>
<dbReference type="RefSeq" id="WP_109276622.1">
    <property type="nucleotide sequence ID" value="NZ_QFKX01000006.1"/>
</dbReference>
<proteinExistence type="inferred from homology"/>
<dbReference type="GO" id="GO:0016757">
    <property type="term" value="F:glycosyltransferase activity"/>
    <property type="evidence" value="ECO:0007669"/>
    <property type="project" value="UniProtKB-KW"/>
</dbReference>
<protein>
    <submittedName>
        <fullName evidence="2">Amidophosphoribosyltransferase</fullName>
    </submittedName>
</protein>
<dbReference type="PANTHER" id="PTHR47505:SF1">
    <property type="entry name" value="DNA UTILIZATION PROTEIN YHGH"/>
    <property type="match status" value="1"/>
</dbReference>
<comment type="similarity">
    <text evidence="1">Belongs to the ComF/GntX family.</text>
</comment>
<dbReference type="Proteomes" id="UP000245590">
    <property type="component" value="Unassembled WGS sequence"/>
</dbReference>
<keyword evidence="3" id="KW-1185">Reference proteome</keyword>
<dbReference type="AlphaFoldDB" id="A0A2U2RH31"/>
<accession>A0A2U2RH31</accession>
<sequence>MRDALTAVLRETCGLLVPLVCPCGAEGRLLCADCAALLASTPVRVDAACDALQLVSAARVREGPVGEPVGVDHSSLLPVHALGEYAGSLQDLVLAWKNGGRAHLVPAISRGLAPAVEAVADGDEAMLVPVPSRLSARLRRGEDHTALLAATLSRRTGLPFERLTARTGEGQKGRSARQRRTRHLYPAPRALARTRRDRAPVILVDDVVTTGATLRSCVEGLAGIGVDVKGAVVLAAARMPAPRTIP</sequence>